<evidence type="ECO:0000313" key="2">
    <source>
        <dbReference type="EMBL" id="KIO19468.1"/>
    </source>
</evidence>
<dbReference type="SUPFAM" id="SSF52047">
    <property type="entry name" value="RNI-like"/>
    <property type="match status" value="1"/>
</dbReference>
<feature type="region of interest" description="Disordered" evidence="1">
    <location>
        <begin position="1"/>
        <end position="32"/>
    </location>
</feature>
<evidence type="ECO:0000256" key="1">
    <source>
        <dbReference type="SAM" id="MobiDB-lite"/>
    </source>
</evidence>
<feature type="compositionally biased region" description="Basic and acidic residues" evidence="1">
    <location>
        <begin position="1"/>
        <end position="17"/>
    </location>
</feature>
<keyword evidence="3" id="KW-1185">Reference proteome</keyword>
<accession>A0A0C3KDG0</accession>
<dbReference type="EMBL" id="KN823219">
    <property type="protein sequence ID" value="KIO19468.1"/>
    <property type="molecule type" value="Genomic_DNA"/>
</dbReference>
<reference evidence="3" key="2">
    <citation type="submission" date="2015-01" db="EMBL/GenBank/DDBJ databases">
        <title>Evolutionary Origins and Diversification of the Mycorrhizal Mutualists.</title>
        <authorList>
            <consortium name="DOE Joint Genome Institute"/>
            <consortium name="Mycorrhizal Genomics Consortium"/>
            <person name="Kohler A."/>
            <person name="Kuo A."/>
            <person name="Nagy L.G."/>
            <person name="Floudas D."/>
            <person name="Copeland A."/>
            <person name="Barry K.W."/>
            <person name="Cichocki N."/>
            <person name="Veneault-Fourrey C."/>
            <person name="LaButti K."/>
            <person name="Lindquist E.A."/>
            <person name="Lipzen A."/>
            <person name="Lundell T."/>
            <person name="Morin E."/>
            <person name="Murat C."/>
            <person name="Riley R."/>
            <person name="Ohm R."/>
            <person name="Sun H."/>
            <person name="Tunlid A."/>
            <person name="Henrissat B."/>
            <person name="Grigoriev I.V."/>
            <person name="Hibbett D.S."/>
            <person name="Martin F."/>
        </authorList>
    </citation>
    <scope>NUCLEOTIDE SEQUENCE [LARGE SCALE GENOMIC DNA]</scope>
    <source>
        <strain evidence="3">MUT 4182</strain>
    </source>
</reference>
<reference evidence="2 3" key="1">
    <citation type="submission" date="2014-04" db="EMBL/GenBank/DDBJ databases">
        <authorList>
            <consortium name="DOE Joint Genome Institute"/>
            <person name="Kuo A."/>
            <person name="Girlanda M."/>
            <person name="Perotto S."/>
            <person name="Kohler A."/>
            <person name="Nagy L.G."/>
            <person name="Floudas D."/>
            <person name="Copeland A."/>
            <person name="Barry K.W."/>
            <person name="Cichocki N."/>
            <person name="Veneault-Fourrey C."/>
            <person name="LaButti K."/>
            <person name="Lindquist E.A."/>
            <person name="Lipzen A."/>
            <person name="Lundell T."/>
            <person name="Morin E."/>
            <person name="Murat C."/>
            <person name="Sun H."/>
            <person name="Tunlid A."/>
            <person name="Henrissat B."/>
            <person name="Grigoriev I.V."/>
            <person name="Hibbett D.S."/>
            <person name="Martin F."/>
            <person name="Nordberg H.P."/>
            <person name="Cantor M.N."/>
            <person name="Hua S.X."/>
        </authorList>
    </citation>
    <scope>NUCLEOTIDE SEQUENCE [LARGE SCALE GENOMIC DNA]</scope>
    <source>
        <strain evidence="2 3">MUT 4182</strain>
    </source>
</reference>
<evidence type="ECO:0008006" key="4">
    <source>
        <dbReference type="Google" id="ProtNLM"/>
    </source>
</evidence>
<dbReference type="Proteomes" id="UP000054248">
    <property type="component" value="Unassembled WGS sequence"/>
</dbReference>
<gene>
    <name evidence="2" type="ORF">M407DRAFT_11369</name>
</gene>
<organism evidence="2 3">
    <name type="scientific">Tulasnella calospora MUT 4182</name>
    <dbReference type="NCBI Taxonomy" id="1051891"/>
    <lineage>
        <taxon>Eukaryota</taxon>
        <taxon>Fungi</taxon>
        <taxon>Dikarya</taxon>
        <taxon>Basidiomycota</taxon>
        <taxon>Agaricomycotina</taxon>
        <taxon>Agaricomycetes</taxon>
        <taxon>Cantharellales</taxon>
        <taxon>Tulasnellaceae</taxon>
        <taxon>Tulasnella</taxon>
    </lineage>
</organism>
<dbReference type="AlphaFoldDB" id="A0A0C3KDG0"/>
<dbReference type="Gene3D" id="3.80.10.10">
    <property type="entry name" value="Ribonuclease Inhibitor"/>
    <property type="match status" value="1"/>
</dbReference>
<dbReference type="InterPro" id="IPR032675">
    <property type="entry name" value="LRR_dom_sf"/>
</dbReference>
<evidence type="ECO:0000313" key="3">
    <source>
        <dbReference type="Proteomes" id="UP000054248"/>
    </source>
</evidence>
<sequence>MKDLLMQRGNQDPKSRTSPELNPPAGRNKECPINKLPPEVLIILFHIALESLPPGTRYSKALRALRVVSVRWSSLIDQAATLWARSSCLDPEKAVKMALRKSAGALLRVACVCGVTEERYDYAALVLPHSRRWSSLEAGTAKARTIVTLLSGQLPNLRSLTVLSPPNGAGPQSLQLDPTTYQLRYLTIRYCSISGFQFAFPYLRGLDLIGLSPQGPSVDQVITVLAACADSLECLGLAQSVIRPHPRQFCPENRVSLPKLRYLAMGGINGASVTQILASMDLPNSVSAFGPRYGPGYPRITDCRPCRSASPK</sequence>
<dbReference type="HOGENOM" id="CLU_891957_0_0_1"/>
<dbReference type="OrthoDB" id="3156934at2759"/>
<proteinExistence type="predicted"/>
<name>A0A0C3KDG0_9AGAM</name>
<protein>
    <recommendedName>
        <fullName evidence="4">F-box domain-containing protein</fullName>
    </recommendedName>
</protein>